<dbReference type="InterPro" id="IPR050315">
    <property type="entry name" value="FAD-oxidoreductase_2"/>
</dbReference>
<dbReference type="SUPFAM" id="SSF56425">
    <property type="entry name" value="Succinate dehydrogenase/fumarate reductase flavoprotein, catalytic domain"/>
    <property type="match status" value="1"/>
</dbReference>
<dbReference type="InterPro" id="IPR010960">
    <property type="entry name" value="Flavocytochrome_c"/>
</dbReference>
<dbReference type="EC" id="1.3.1.6" evidence="4"/>
<dbReference type="Gene3D" id="3.90.700.10">
    <property type="entry name" value="Succinate dehydrogenase/fumarate reductase flavoprotein, catalytic domain"/>
    <property type="match status" value="1"/>
</dbReference>
<comment type="catalytic activity">
    <reaction evidence="4">
        <text>succinate + NAD(+) = fumarate + NADH + H(+)</text>
        <dbReference type="Rhea" id="RHEA:18281"/>
        <dbReference type="ChEBI" id="CHEBI:15378"/>
        <dbReference type="ChEBI" id="CHEBI:29806"/>
        <dbReference type="ChEBI" id="CHEBI:30031"/>
        <dbReference type="ChEBI" id="CHEBI:57540"/>
        <dbReference type="ChEBI" id="CHEBI:57945"/>
        <dbReference type="EC" id="1.3.1.6"/>
    </reaction>
</comment>
<evidence type="ECO:0000256" key="4">
    <source>
        <dbReference type="RuleBase" id="RU366062"/>
    </source>
</evidence>
<dbReference type="GO" id="GO:0016156">
    <property type="term" value="F:fumarate reductase (NADH) activity"/>
    <property type="evidence" value="ECO:0007669"/>
    <property type="project" value="UniProtKB-EC"/>
</dbReference>
<dbReference type="OrthoDB" id="10252157at2759"/>
<dbReference type="Proteomes" id="UP000076837">
    <property type="component" value="Unassembled WGS sequence"/>
</dbReference>
<gene>
    <name evidence="6" type="ORF">ST47_g1396</name>
</gene>
<dbReference type="InterPro" id="IPR027477">
    <property type="entry name" value="Succ_DH/fumarate_Rdtase_cat_sf"/>
</dbReference>
<dbReference type="Pfam" id="PF00890">
    <property type="entry name" value="FAD_binding_2"/>
    <property type="match status" value="1"/>
</dbReference>
<dbReference type="AlphaFoldDB" id="A0A163L232"/>
<keyword evidence="2 4" id="KW-0274">FAD</keyword>
<dbReference type="NCBIfam" id="TIGR01813">
    <property type="entry name" value="flavo_cyto_c"/>
    <property type="match status" value="1"/>
</dbReference>
<keyword evidence="1 4" id="KW-0285">Flavoprotein</keyword>
<evidence type="ECO:0000313" key="7">
    <source>
        <dbReference type="Proteomes" id="UP000076837"/>
    </source>
</evidence>
<protein>
    <recommendedName>
        <fullName evidence="4">Fumarate reductase</fullName>
        <ecNumber evidence="4">1.3.1.6</ecNumber>
    </recommendedName>
</protein>
<evidence type="ECO:0000259" key="5">
    <source>
        <dbReference type="Pfam" id="PF00890"/>
    </source>
</evidence>
<dbReference type="InterPro" id="IPR036188">
    <property type="entry name" value="FAD/NAD-bd_sf"/>
</dbReference>
<dbReference type="SUPFAM" id="SSF51905">
    <property type="entry name" value="FAD/NAD(P)-binding domain"/>
    <property type="match status" value="1"/>
</dbReference>
<accession>A0A163L232</accession>
<feature type="signal peptide" evidence="4">
    <location>
        <begin position="1"/>
        <end position="20"/>
    </location>
</feature>
<dbReference type="InterPro" id="IPR003953">
    <property type="entry name" value="FAD-dep_OxRdtase_2_FAD-bd"/>
</dbReference>
<feature type="chain" id="PRO_5041745799" description="Fumarate reductase" evidence="4">
    <location>
        <begin position="21"/>
        <end position="507"/>
    </location>
</feature>
<dbReference type="EMBL" id="JYNV01000065">
    <property type="protein sequence ID" value="KZM27444.1"/>
    <property type="molecule type" value="Genomic_DNA"/>
</dbReference>
<proteinExistence type="inferred from homology"/>
<keyword evidence="4" id="KW-0732">Signal</keyword>
<dbReference type="PANTHER" id="PTHR43400">
    <property type="entry name" value="FUMARATE REDUCTASE"/>
    <property type="match status" value="1"/>
</dbReference>
<dbReference type="PANTHER" id="PTHR43400:SF12">
    <property type="entry name" value="FUMARATE REDUCTASE"/>
    <property type="match status" value="1"/>
</dbReference>
<evidence type="ECO:0000313" key="6">
    <source>
        <dbReference type="EMBL" id="KZM27444.1"/>
    </source>
</evidence>
<dbReference type="GO" id="GO:0010181">
    <property type="term" value="F:FMN binding"/>
    <property type="evidence" value="ECO:0007669"/>
    <property type="project" value="InterPro"/>
</dbReference>
<comment type="similarity">
    <text evidence="4">Belongs to the FAD-dependent oxidoreductase 2 family. FRD/SDH subfamily.</text>
</comment>
<feature type="domain" description="FAD-dependent oxidoreductase 2 FAD-binding" evidence="5">
    <location>
        <begin position="45"/>
        <end position="476"/>
    </location>
</feature>
<name>A0A163L232_DIDRA</name>
<organism evidence="6 7">
    <name type="scientific">Didymella rabiei</name>
    <name type="common">Chickpea ascochyta blight fungus</name>
    <name type="synonym">Mycosphaerella rabiei</name>
    <dbReference type="NCBI Taxonomy" id="5454"/>
    <lineage>
        <taxon>Eukaryota</taxon>
        <taxon>Fungi</taxon>
        <taxon>Dikarya</taxon>
        <taxon>Ascomycota</taxon>
        <taxon>Pezizomycotina</taxon>
        <taxon>Dothideomycetes</taxon>
        <taxon>Pleosporomycetidae</taxon>
        <taxon>Pleosporales</taxon>
        <taxon>Pleosporineae</taxon>
        <taxon>Didymellaceae</taxon>
        <taxon>Ascochyta</taxon>
    </lineage>
</organism>
<dbReference type="STRING" id="5454.A0A163L232"/>
<reference evidence="6 7" key="1">
    <citation type="journal article" date="2016" name="Sci. Rep.">
        <title>Draft genome sequencing and secretome analysis of fungal phytopathogen Ascochyta rabiei provides insight into the necrotrophic effector repertoire.</title>
        <authorList>
            <person name="Verma S."/>
            <person name="Gazara R.K."/>
            <person name="Nizam S."/>
            <person name="Parween S."/>
            <person name="Chattopadhyay D."/>
            <person name="Verma P.K."/>
        </authorList>
    </citation>
    <scope>NUCLEOTIDE SEQUENCE [LARGE SCALE GENOMIC DNA]</scope>
    <source>
        <strain evidence="6 7">ArDII</strain>
    </source>
</reference>
<comment type="caution">
    <text evidence="6">The sequence shown here is derived from an EMBL/GenBank/DDBJ whole genome shotgun (WGS) entry which is preliminary data.</text>
</comment>
<comment type="function">
    <text evidence="4">Irreversibly catalyzes the reduction of fumarate to succinate.</text>
</comment>
<keyword evidence="3 4" id="KW-0560">Oxidoreductase</keyword>
<evidence type="ECO:0000256" key="3">
    <source>
        <dbReference type="ARBA" id="ARBA00023002"/>
    </source>
</evidence>
<dbReference type="Gene3D" id="3.50.50.60">
    <property type="entry name" value="FAD/NAD(P)-binding domain"/>
    <property type="match status" value="1"/>
</dbReference>
<sequence length="507" mass="54024">MLSLHTLILSVISFLVLVAAIVYHSSNAQMFSTILDDDMSSKCAIVVGSGLAGLSAASQLVKQNVTVRVLERATKPGGNSIKASSGINGAPTKYQPVQEPENAFYSDTVVSAGKRMSNFTAERERLVRTLTEGSAGAVQWLEEKGVDLSKVAQLGGHSYARTHRGTGPPPGFAIISALLKGLQESPLFHLQTSCTVTKVLQERKRVTGVEYMDANGNYEELHGPVIFASGGFGGDAKGLLARYRPDLAGYSSTNDPRPGTQPLLTAAGARLIDMDSVQVHPTGFVDPADPAAPLKFLAGEVLRGEGGVLLLNGKRFVNELDTRENVANAITSTPSTSESPRQWEVQLVLDEASYNAAKSHVDFYVFKGLMRKTTLSELGSEALETIRQYAETVSSGAEDAFERKAFGQWGLRAPAPESAVYVGTVTPLIHYTMGGVLISEKSEVLSTDNRPIEGVWGAGEITGGLHGQNRLGGSSLLECVVFGRIAGDQCAGFLKNIDIGEHGGWTR</sequence>
<comment type="cofactor">
    <cofactor evidence="4">
        <name>FAD</name>
        <dbReference type="ChEBI" id="CHEBI:57692"/>
    </cofactor>
    <text evidence="4">Binds 1 FAD per monomer.</text>
</comment>
<evidence type="ECO:0000256" key="1">
    <source>
        <dbReference type="ARBA" id="ARBA00022630"/>
    </source>
</evidence>
<evidence type="ECO:0000256" key="2">
    <source>
        <dbReference type="ARBA" id="ARBA00022827"/>
    </source>
</evidence>
<keyword evidence="7" id="KW-1185">Reference proteome</keyword>